<dbReference type="FunFam" id="3.40.50.970:FF:000024">
    <property type="entry name" value="Pyruvate decarboxylase isozyme"/>
    <property type="match status" value="1"/>
</dbReference>
<dbReference type="CDD" id="cd02005">
    <property type="entry name" value="TPP_PDC_IPDC"/>
    <property type="match status" value="1"/>
</dbReference>
<dbReference type="InterPro" id="IPR047214">
    <property type="entry name" value="TPP_PDC_IPDC"/>
</dbReference>
<evidence type="ECO:0000256" key="7">
    <source>
        <dbReference type="ARBA" id="ARBA00022842"/>
    </source>
</evidence>
<dbReference type="RefSeq" id="WP_069581815.1">
    <property type="nucleotide sequence ID" value="NZ_LMVM01000037.1"/>
</dbReference>
<dbReference type="Pfam" id="PF02775">
    <property type="entry name" value="TPP_enzyme_C"/>
    <property type="match status" value="1"/>
</dbReference>
<feature type="domain" description="Thiamine pyrophosphate enzyme TPP-binding" evidence="13">
    <location>
        <begin position="404"/>
        <end position="533"/>
    </location>
</feature>
<keyword evidence="9" id="KW-0456">Lyase</keyword>
<dbReference type="PIRSF" id="PIRSF036565">
    <property type="entry name" value="Pyruvt_ip_decrb"/>
    <property type="match status" value="1"/>
</dbReference>
<dbReference type="EC" id="4.1.1.1" evidence="4"/>
<evidence type="ECO:0000256" key="4">
    <source>
        <dbReference type="ARBA" id="ARBA00013202"/>
    </source>
</evidence>
<dbReference type="SUPFAM" id="SSF52518">
    <property type="entry name" value="Thiamin diphosphate-binding fold (THDP-binding)"/>
    <property type="match status" value="2"/>
</dbReference>
<dbReference type="EMBL" id="LMVM01000037">
    <property type="protein sequence ID" value="PAV03795.1"/>
    <property type="molecule type" value="Genomic_DNA"/>
</dbReference>
<dbReference type="OrthoDB" id="6837at2157"/>
<dbReference type="InterPro" id="IPR029061">
    <property type="entry name" value="THDP-binding"/>
</dbReference>
<dbReference type="InterPro" id="IPR012000">
    <property type="entry name" value="Thiamin_PyroP_enz_cen_dom"/>
</dbReference>
<evidence type="ECO:0000256" key="11">
    <source>
        <dbReference type="RuleBase" id="RU362132"/>
    </source>
</evidence>
<reference evidence="15 16" key="1">
    <citation type="journal article" date="2017" name="BMC Genomics">
        <title>Genomic analysis of methanogenic archaea reveals a shift towards energy conservation.</title>
        <authorList>
            <person name="Gilmore S.P."/>
            <person name="Henske J.K."/>
            <person name="Sexton J.A."/>
            <person name="Solomon K.V."/>
            <person name="Seppala S."/>
            <person name="Yoo J.I."/>
            <person name="Huyett L.M."/>
            <person name="Pressman A."/>
            <person name="Cogan J.Z."/>
            <person name="Kivenson V."/>
            <person name="Peng X."/>
            <person name="Tan Y."/>
            <person name="Valentine D.L."/>
            <person name="O'Malley M.A."/>
        </authorList>
    </citation>
    <scope>NUCLEOTIDE SEQUENCE [LARGE SCALE GENOMIC DNA]</scope>
    <source>
        <strain evidence="15 16">M.o.H.</strain>
    </source>
</reference>
<keyword evidence="15" id="KW-0670">Pyruvate</keyword>
<feature type="binding site" evidence="10">
    <location>
        <position position="468"/>
    </location>
    <ligand>
        <name>Mg(2+)</name>
        <dbReference type="ChEBI" id="CHEBI:18420"/>
    </ligand>
</feature>
<dbReference type="FunFam" id="3.40.50.1220:FF:000009">
    <property type="entry name" value="Pyruvate decarboxylase 1"/>
    <property type="match status" value="1"/>
</dbReference>
<dbReference type="GO" id="GO:0044272">
    <property type="term" value="P:sulfur compound biosynthetic process"/>
    <property type="evidence" value="ECO:0007669"/>
    <property type="project" value="UniProtKB-ARBA"/>
</dbReference>
<evidence type="ECO:0000256" key="8">
    <source>
        <dbReference type="ARBA" id="ARBA00023052"/>
    </source>
</evidence>
<evidence type="ECO:0000313" key="15">
    <source>
        <dbReference type="EMBL" id="PAV03795.1"/>
    </source>
</evidence>
<dbReference type="Proteomes" id="UP000217784">
    <property type="component" value="Unassembled WGS sequence"/>
</dbReference>
<dbReference type="InterPro" id="IPR047213">
    <property type="entry name" value="TPP_PYR_PDC_IPDC-like"/>
</dbReference>
<dbReference type="InterPro" id="IPR012001">
    <property type="entry name" value="Thiamin_PyroP_enz_TPP-bd_dom"/>
</dbReference>
<dbReference type="Gene3D" id="3.40.50.1220">
    <property type="entry name" value="TPP-binding domain"/>
    <property type="match status" value="1"/>
</dbReference>
<dbReference type="Pfam" id="PF02776">
    <property type="entry name" value="TPP_enzyme_N"/>
    <property type="match status" value="1"/>
</dbReference>
<sequence length="562" mass="61519">MGYTVGSYLAKRFEQMGIEHNFIVPGDFNLVLLDELLKNKNLEQVGCCNELDAAYAAEGYARAKGAGAVIITFNVGAFSAINGIAGAYAERLPVIFVSGSYNTNDPSAGHIPHHSLGIQDLNYQCEMISKVTCDAVQITHEADAPYLIDRVILNALSRRLPGYIEIPCNIADAPCLDPAPFETLFKPPASDPKVLEAAVNSAAEAINNANKPILLAGPNLRSYGAINAFRELAEALGCAVAVQPSAKSFFPENHPQFIGIYWGSVSSPGCEEIVDWADLIIAAGAVYTDYSTVGWTAQPPDGKTINIEPNRVRSPNSDHNGLNLHDFLYAIAKQVKKNDFSLMKFNKTRRDQKPIKPANPKKPLTRMEMIRQIQDLLSPKTTLFVESGDSWFNGMFMELPENASFEIEMQWGSIGWSVASTFGYALAVEPDQQVLSLIGDGSFQFTAQEVANMIRYELDNVILFVVNNHGYVVESEIHEGPYNYFKNWDYAGLIEVLNADDGHGLGLTASTGGELAEAIKKAKAHKGGSVLIECQIEHEDCSRELLEWGTKVGIANQRPPMH</sequence>
<dbReference type="InterPro" id="IPR011766">
    <property type="entry name" value="TPP_enzyme_TPP-bd"/>
</dbReference>
<evidence type="ECO:0000256" key="3">
    <source>
        <dbReference type="ARBA" id="ARBA00007812"/>
    </source>
</evidence>
<accession>A0A2A2H364</accession>
<dbReference type="Pfam" id="PF00205">
    <property type="entry name" value="TPP_enzyme_M"/>
    <property type="match status" value="1"/>
</dbReference>
<feature type="domain" description="Thiamine pyrophosphate enzyme central" evidence="12">
    <location>
        <begin position="199"/>
        <end position="312"/>
    </location>
</feature>
<keyword evidence="16" id="KW-1185">Reference proteome</keyword>
<evidence type="ECO:0000259" key="14">
    <source>
        <dbReference type="Pfam" id="PF02776"/>
    </source>
</evidence>
<keyword evidence="6" id="KW-0210">Decarboxylase</keyword>
<feature type="domain" description="Thiamine pyrophosphate enzyme N-terminal TPP-binding" evidence="14">
    <location>
        <begin position="4"/>
        <end position="107"/>
    </location>
</feature>
<dbReference type="InterPro" id="IPR029035">
    <property type="entry name" value="DHS-like_NAD/FAD-binding_dom"/>
</dbReference>
<dbReference type="PANTHER" id="PTHR43452">
    <property type="entry name" value="PYRUVATE DECARBOXYLASE"/>
    <property type="match status" value="1"/>
</dbReference>
<dbReference type="InterPro" id="IPR012110">
    <property type="entry name" value="PDC/IPDC-like"/>
</dbReference>
<feature type="binding site" evidence="10">
    <location>
        <position position="470"/>
    </location>
    <ligand>
        <name>Mg(2+)</name>
        <dbReference type="ChEBI" id="CHEBI:18420"/>
    </ligand>
</feature>
<protein>
    <recommendedName>
        <fullName evidence="4">pyruvate decarboxylase</fullName>
        <ecNumber evidence="4">4.1.1.1</ecNumber>
    </recommendedName>
</protein>
<evidence type="ECO:0000256" key="1">
    <source>
        <dbReference type="ARBA" id="ARBA00001041"/>
    </source>
</evidence>
<comment type="similarity">
    <text evidence="3 11">Belongs to the TPP enzyme family.</text>
</comment>
<keyword evidence="7 10" id="KW-0460">Magnesium</keyword>
<dbReference type="GO" id="GO:0000949">
    <property type="term" value="P:aromatic amino acid family catabolic process to alcohol via Ehrlich pathway"/>
    <property type="evidence" value="ECO:0007669"/>
    <property type="project" value="TreeGrafter"/>
</dbReference>
<evidence type="ECO:0000259" key="12">
    <source>
        <dbReference type="Pfam" id="PF00205"/>
    </source>
</evidence>
<dbReference type="Gene3D" id="3.40.50.970">
    <property type="match status" value="2"/>
</dbReference>
<dbReference type="CDD" id="cd07038">
    <property type="entry name" value="TPP_PYR_PDC_IPDC_like"/>
    <property type="match status" value="1"/>
</dbReference>
<dbReference type="GO" id="GO:0005829">
    <property type="term" value="C:cytosol"/>
    <property type="evidence" value="ECO:0007669"/>
    <property type="project" value="TreeGrafter"/>
</dbReference>
<evidence type="ECO:0000256" key="5">
    <source>
        <dbReference type="ARBA" id="ARBA00022723"/>
    </source>
</evidence>
<comment type="caution">
    <text evidence="15">The sequence shown here is derived from an EMBL/GenBank/DDBJ whole genome shotgun (WGS) entry which is preliminary data.</text>
</comment>
<evidence type="ECO:0000259" key="13">
    <source>
        <dbReference type="Pfam" id="PF02775"/>
    </source>
</evidence>
<evidence type="ECO:0000256" key="2">
    <source>
        <dbReference type="ARBA" id="ARBA00001964"/>
    </source>
</evidence>
<gene>
    <name evidence="15" type="ORF">ASJ80_02195</name>
</gene>
<keyword evidence="8 11" id="KW-0786">Thiamine pyrophosphate</keyword>
<evidence type="ECO:0000256" key="10">
    <source>
        <dbReference type="PIRSR" id="PIRSR036565-2"/>
    </source>
</evidence>
<evidence type="ECO:0000256" key="6">
    <source>
        <dbReference type="ARBA" id="ARBA00022793"/>
    </source>
</evidence>
<feature type="binding site" evidence="10">
    <location>
        <position position="440"/>
    </location>
    <ligand>
        <name>Mg(2+)</name>
        <dbReference type="ChEBI" id="CHEBI:18420"/>
    </ligand>
</feature>
<dbReference type="GO" id="GO:0030976">
    <property type="term" value="F:thiamine pyrophosphate binding"/>
    <property type="evidence" value="ECO:0007669"/>
    <property type="project" value="InterPro"/>
</dbReference>
<evidence type="ECO:0000313" key="16">
    <source>
        <dbReference type="Proteomes" id="UP000217784"/>
    </source>
</evidence>
<dbReference type="AlphaFoldDB" id="A0A2A2H364"/>
<dbReference type="PANTHER" id="PTHR43452:SF1">
    <property type="entry name" value="PYRUVATE DECARBOXYLASE C186.09-RELATED"/>
    <property type="match status" value="1"/>
</dbReference>
<dbReference type="GO" id="GO:0004737">
    <property type="term" value="F:pyruvate decarboxylase activity"/>
    <property type="evidence" value="ECO:0007669"/>
    <property type="project" value="UniProtKB-EC"/>
</dbReference>
<comment type="cofactor">
    <cofactor evidence="2">
        <name>thiamine diphosphate</name>
        <dbReference type="ChEBI" id="CHEBI:58937"/>
    </cofactor>
</comment>
<dbReference type="SUPFAM" id="SSF52467">
    <property type="entry name" value="DHS-like NAD/FAD-binding domain"/>
    <property type="match status" value="1"/>
</dbReference>
<proteinExistence type="inferred from homology"/>
<organism evidence="15 16">
    <name type="scientific">Methanobacterium bryantii</name>
    <dbReference type="NCBI Taxonomy" id="2161"/>
    <lineage>
        <taxon>Archaea</taxon>
        <taxon>Methanobacteriati</taxon>
        <taxon>Methanobacteriota</taxon>
        <taxon>Methanomada group</taxon>
        <taxon>Methanobacteria</taxon>
        <taxon>Methanobacteriales</taxon>
        <taxon>Methanobacteriaceae</taxon>
        <taxon>Methanobacterium</taxon>
    </lineage>
</organism>
<comment type="catalytic activity">
    <reaction evidence="1">
        <text>a 2-oxocarboxylate + H(+) = an aldehyde + CO2</text>
        <dbReference type="Rhea" id="RHEA:11628"/>
        <dbReference type="ChEBI" id="CHEBI:15378"/>
        <dbReference type="ChEBI" id="CHEBI:16526"/>
        <dbReference type="ChEBI" id="CHEBI:17478"/>
        <dbReference type="ChEBI" id="CHEBI:35179"/>
        <dbReference type="EC" id="4.1.1.1"/>
    </reaction>
</comment>
<keyword evidence="5 10" id="KW-0479">Metal-binding</keyword>
<dbReference type="GO" id="GO:0000287">
    <property type="term" value="F:magnesium ion binding"/>
    <property type="evidence" value="ECO:0007669"/>
    <property type="project" value="InterPro"/>
</dbReference>
<name>A0A2A2H364_METBR</name>
<evidence type="ECO:0000256" key="9">
    <source>
        <dbReference type="ARBA" id="ARBA00023239"/>
    </source>
</evidence>
<comment type="cofactor">
    <cofactor evidence="10">
        <name>Mg(2+)</name>
        <dbReference type="ChEBI" id="CHEBI:18420"/>
    </cofactor>
    <text evidence="10">Binds 1 Mg(2+) per subunit.</text>
</comment>